<dbReference type="InterPro" id="IPR017907">
    <property type="entry name" value="Znf_RING_CS"/>
</dbReference>
<sequence length="596" mass="64327">MEEPPEPAPASRASSPEGGDTREVSEPLLGAGAGMEEPAAPTVPHEVAAEACEGAEAAAAPVLPWRSVPVRRVYPASGVPGPTPFRPSRVRPAQASGGGAGRRPLPGRSGGSWTKQVLCRYFQHGLCKEGEHCRYSHDPAGHAEAQTRALLPAAAARGPGTAALALSEPQAQEVAEAPLAARAASSLPIGQAARGGCFEAQTDNAGGPAAAAAAAAAAGGGAGAPGWEDAVEFVPGQPYWGRLVLAFPETPPQGLVTVWPPAVMGQGERLCRDAAMGQCFRGASCMYLHGDICDMCGLQVLHPGDTVQREAHIKACIEVHEKDMELSFAVQRSMDKLCGICMEIIFERAKSTDCRFGILSNCNHTFCLKCIRRWRTSKQFENRIIKSCPQCRVPSSFVIPSEFWVEEENEKQKLIEQYKEAMSNKTCRYFALGSSCCPFGKKCFYKHAKPVGQGEEEPQRQSAEASSSQSDPVVEPAESAESAEPAQVGECYTPFKGHNKECIMLLLANLLCKRFLSRGDNPSSCSEDQFDWLHYELEESFGLTHGIALACGLVCYCLFSVHRRIHHLQGPLKPSLWHIHLWFFGFVFCASPFPTF</sequence>
<dbReference type="SMART" id="SM00184">
    <property type="entry name" value="RING"/>
    <property type="match status" value="1"/>
</dbReference>
<dbReference type="RefSeq" id="XP_007530170.2">
    <property type="nucleotide sequence ID" value="XM_007530108.2"/>
</dbReference>
<dbReference type="InterPro" id="IPR013083">
    <property type="entry name" value="Znf_RING/FYVE/PHD"/>
</dbReference>
<keyword evidence="11" id="KW-0472">Membrane</keyword>
<evidence type="ECO:0000256" key="5">
    <source>
        <dbReference type="ARBA" id="ARBA00022723"/>
    </source>
</evidence>
<dbReference type="SMART" id="SM00356">
    <property type="entry name" value="ZnF_C3H1"/>
    <property type="match status" value="3"/>
</dbReference>
<name>A0A1S3A6N0_ERIEU</name>
<dbReference type="PANTHER" id="PTHR11224">
    <property type="entry name" value="MAKORIN-RELATED"/>
    <property type="match status" value="1"/>
</dbReference>
<keyword evidence="11" id="KW-1133">Transmembrane helix</keyword>
<feature type="transmembrane region" description="Helical" evidence="11">
    <location>
        <begin position="574"/>
        <end position="593"/>
    </location>
</feature>
<dbReference type="PANTHER" id="PTHR11224:SF38">
    <property type="entry name" value="E3 UBIQUITIN-PROTEIN LIGASE MAKORIN-3-RELATED"/>
    <property type="match status" value="1"/>
</dbReference>
<feature type="domain" description="RING-type" evidence="12">
    <location>
        <begin position="338"/>
        <end position="392"/>
    </location>
</feature>
<protein>
    <recommendedName>
        <fullName evidence="3">RING-type E3 ubiquitin transferase</fullName>
        <ecNumber evidence="3">2.3.2.27</ecNumber>
    </recommendedName>
</protein>
<feature type="region of interest" description="Disordered" evidence="10">
    <location>
        <begin position="77"/>
        <end position="109"/>
    </location>
</feature>
<dbReference type="InterPro" id="IPR000571">
    <property type="entry name" value="Znf_CCCH"/>
</dbReference>
<dbReference type="FunCoup" id="A0A1S3A6N0">
    <property type="interactions" value="693"/>
</dbReference>
<dbReference type="InParanoid" id="A0A1S3A6N0"/>
<evidence type="ECO:0000256" key="3">
    <source>
        <dbReference type="ARBA" id="ARBA00012483"/>
    </source>
</evidence>
<feature type="domain" description="C3H1-type" evidence="13">
    <location>
        <begin position="421"/>
        <end position="450"/>
    </location>
</feature>
<feature type="region of interest" description="Disordered" evidence="10">
    <location>
        <begin position="454"/>
        <end position="482"/>
    </location>
</feature>
<dbReference type="InterPro" id="IPR036855">
    <property type="entry name" value="Znf_CCCH_sf"/>
</dbReference>
<dbReference type="OrthoDB" id="411372at2759"/>
<comment type="catalytic activity">
    <reaction evidence="1">
        <text>S-ubiquitinyl-[E2 ubiquitin-conjugating enzyme]-L-cysteine + [acceptor protein]-L-lysine = [E2 ubiquitin-conjugating enzyme]-L-cysteine + N(6)-ubiquitinyl-[acceptor protein]-L-lysine.</text>
        <dbReference type="EC" id="2.3.2.27"/>
    </reaction>
</comment>
<evidence type="ECO:0000313" key="14">
    <source>
        <dbReference type="Proteomes" id="UP001652624"/>
    </source>
</evidence>
<dbReference type="GeneID" id="103119756"/>
<evidence type="ECO:0000256" key="9">
    <source>
        <dbReference type="PROSITE-ProRule" id="PRU00723"/>
    </source>
</evidence>
<dbReference type="UniPathway" id="UPA00143"/>
<keyword evidence="4" id="KW-0808">Transferase</keyword>
<dbReference type="Pfam" id="PF14608">
    <property type="entry name" value="zf-CCCH_2"/>
    <property type="match status" value="3"/>
</dbReference>
<accession>A0A1S3A6N0</accession>
<feature type="zinc finger region" description="C3H1-type" evidence="9">
    <location>
        <begin position="113"/>
        <end position="140"/>
    </location>
</feature>
<dbReference type="GO" id="GO:0008270">
    <property type="term" value="F:zinc ion binding"/>
    <property type="evidence" value="ECO:0007669"/>
    <property type="project" value="UniProtKB-KW"/>
</dbReference>
<organism evidence="14 15">
    <name type="scientific">Erinaceus europaeus</name>
    <name type="common">Western European hedgehog</name>
    <dbReference type="NCBI Taxonomy" id="9365"/>
    <lineage>
        <taxon>Eukaryota</taxon>
        <taxon>Metazoa</taxon>
        <taxon>Chordata</taxon>
        <taxon>Craniata</taxon>
        <taxon>Vertebrata</taxon>
        <taxon>Euteleostomi</taxon>
        <taxon>Mammalia</taxon>
        <taxon>Eutheria</taxon>
        <taxon>Laurasiatheria</taxon>
        <taxon>Eulipotyphla</taxon>
        <taxon>Erinaceidae</taxon>
        <taxon>Erinaceinae</taxon>
        <taxon>Erinaceus</taxon>
    </lineage>
</organism>
<dbReference type="SUPFAM" id="SSF90229">
    <property type="entry name" value="CCCH zinc finger"/>
    <property type="match status" value="1"/>
</dbReference>
<evidence type="ECO:0000256" key="8">
    <source>
        <dbReference type="ARBA" id="ARBA00022833"/>
    </source>
</evidence>
<evidence type="ECO:0000256" key="4">
    <source>
        <dbReference type="ARBA" id="ARBA00022679"/>
    </source>
</evidence>
<dbReference type="InterPro" id="IPR031644">
    <property type="entry name" value="MKRN1_C"/>
</dbReference>
<feature type="region of interest" description="Disordered" evidence="10">
    <location>
        <begin position="1"/>
        <end position="44"/>
    </location>
</feature>
<feature type="zinc finger region" description="C3H1-type" evidence="9">
    <location>
        <begin position="421"/>
        <end position="450"/>
    </location>
</feature>
<dbReference type="Gene3D" id="4.10.1000.10">
    <property type="entry name" value="Zinc finger, CCCH-type"/>
    <property type="match status" value="1"/>
</dbReference>
<keyword evidence="7" id="KW-0833">Ubl conjugation pathway</keyword>
<feature type="domain" description="C3H1-type" evidence="13">
    <location>
        <begin position="113"/>
        <end position="140"/>
    </location>
</feature>
<feature type="domain" description="C3H1-type" evidence="13">
    <location>
        <begin position="265"/>
        <end position="292"/>
    </location>
</feature>
<evidence type="ECO:0000256" key="6">
    <source>
        <dbReference type="ARBA" id="ARBA00022771"/>
    </source>
</evidence>
<keyword evidence="11" id="KW-0812">Transmembrane</keyword>
<dbReference type="CTD" id="7681"/>
<keyword evidence="5 9" id="KW-0479">Metal-binding</keyword>
<dbReference type="Proteomes" id="UP001652624">
    <property type="component" value="Chromosome 20"/>
</dbReference>
<dbReference type="PROSITE" id="PS00518">
    <property type="entry name" value="ZF_RING_1"/>
    <property type="match status" value="1"/>
</dbReference>
<dbReference type="Pfam" id="PF15815">
    <property type="entry name" value="MKRN1_C"/>
    <property type="match status" value="1"/>
</dbReference>
<evidence type="ECO:0000313" key="15">
    <source>
        <dbReference type="RefSeq" id="XP_007530170.2"/>
    </source>
</evidence>
<proteinExistence type="predicted"/>
<evidence type="ECO:0000256" key="1">
    <source>
        <dbReference type="ARBA" id="ARBA00000900"/>
    </source>
</evidence>
<feature type="transmembrane region" description="Helical" evidence="11">
    <location>
        <begin position="543"/>
        <end position="562"/>
    </location>
</feature>
<dbReference type="InterPro" id="IPR001841">
    <property type="entry name" value="Znf_RING"/>
</dbReference>
<evidence type="ECO:0000256" key="11">
    <source>
        <dbReference type="SAM" id="Phobius"/>
    </source>
</evidence>
<dbReference type="SUPFAM" id="SSF57850">
    <property type="entry name" value="RING/U-box"/>
    <property type="match status" value="1"/>
</dbReference>
<dbReference type="InterPro" id="IPR045072">
    <property type="entry name" value="MKRN-like"/>
</dbReference>
<dbReference type="EC" id="2.3.2.27" evidence="3"/>
<comment type="pathway">
    <text evidence="2">Protein modification; protein ubiquitination.</text>
</comment>
<dbReference type="eggNOG" id="KOG1039">
    <property type="taxonomic scope" value="Eukaryota"/>
</dbReference>
<dbReference type="InterPro" id="IPR018957">
    <property type="entry name" value="Znf_C3HC4_RING-type"/>
</dbReference>
<dbReference type="AlphaFoldDB" id="A0A1S3A6N0"/>
<dbReference type="STRING" id="9365.ENSEEUP00000007395"/>
<feature type="zinc finger region" description="C3H1-type" evidence="9">
    <location>
        <begin position="265"/>
        <end position="292"/>
    </location>
</feature>
<dbReference type="Pfam" id="PF00097">
    <property type="entry name" value="zf-C3HC4"/>
    <property type="match status" value="1"/>
</dbReference>
<dbReference type="GO" id="GO:0061630">
    <property type="term" value="F:ubiquitin protein ligase activity"/>
    <property type="evidence" value="ECO:0007669"/>
    <property type="project" value="UniProtKB-EC"/>
</dbReference>
<dbReference type="PROSITE" id="PS50103">
    <property type="entry name" value="ZF_C3H1"/>
    <property type="match status" value="3"/>
</dbReference>
<dbReference type="PROSITE" id="PS50089">
    <property type="entry name" value="ZF_RING_2"/>
    <property type="match status" value="1"/>
</dbReference>
<dbReference type="GO" id="GO:0000209">
    <property type="term" value="P:protein polyubiquitination"/>
    <property type="evidence" value="ECO:0007669"/>
    <property type="project" value="InterPro"/>
</dbReference>
<feature type="compositionally biased region" description="Low complexity" evidence="10">
    <location>
        <begin position="460"/>
        <end position="482"/>
    </location>
</feature>
<evidence type="ECO:0000256" key="2">
    <source>
        <dbReference type="ARBA" id="ARBA00004906"/>
    </source>
</evidence>
<dbReference type="Gene3D" id="3.30.40.10">
    <property type="entry name" value="Zinc/RING finger domain, C3HC4 (zinc finger)"/>
    <property type="match status" value="1"/>
</dbReference>
<keyword evidence="6 9" id="KW-0863">Zinc-finger</keyword>
<keyword evidence="14" id="KW-1185">Reference proteome</keyword>
<keyword evidence="8 9" id="KW-0862">Zinc</keyword>
<evidence type="ECO:0000259" key="12">
    <source>
        <dbReference type="PROSITE" id="PS50089"/>
    </source>
</evidence>
<reference evidence="15" key="1">
    <citation type="submission" date="2025-08" db="UniProtKB">
        <authorList>
            <consortium name="RefSeq"/>
        </authorList>
    </citation>
    <scope>IDENTIFICATION</scope>
</reference>
<evidence type="ECO:0000259" key="13">
    <source>
        <dbReference type="PROSITE" id="PS50103"/>
    </source>
</evidence>
<evidence type="ECO:0000256" key="10">
    <source>
        <dbReference type="SAM" id="MobiDB-lite"/>
    </source>
</evidence>
<gene>
    <name evidence="15" type="primary">MKRN3</name>
</gene>
<evidence type="ECO:0000256" key="7">
    <source>
        <dbReference type="ARBA" id="ARBA00022786"/>
    </source>
</evidence>